<sequence length="109" mass="11151">MIKKMLLAAAALVAGVGLVASPSAYGAQNTATARSAVTAPALRAAPQLVCTVNDNGVNFRGGPGTNYPVLGTVNRGQNINARGQEGSWLMGDLWGGPTGVWIHVAYLNC</sequence>
<keyword evidence="1" id="KW-0732">Signal</keyword>
<protein>
    <submittedName>
        <fullName evidence="3">SH3 domain-containing protein</fullName>
    </submittedName>
</protein>
<evidence type="ECO:0000256" key="1">
    <source>
        <dbReference type="SAM" id="SignalP"/>
    </source>
</evidence>
<dbReference type="AlphaFoldDB" id="A0A6N9UDD1"/>
<organism evidence="3 4">
    <name type="scientific">Streptomyces halstedii</name>
    <dbReference type="NCBI Taxonomy" id="1944"/>
    <lineage>
        <taxon>Bacteria</taxon>
        <taxon>Bacillati</taxon>
        <taxon>Actinomycetota</taxon>
        <taxon>Actinomycetes</taxon>
        <taxon>Kitasatosporales</taxon>
        <taxon>Streptomycetaceae</taxon>
        <taxon>Streptomyces</taxon>
    </lineage>
</organism>
<keyword evidence="5" id="KW-1185">Reference proteome</keyword>
<proteinExistence type="predicted"/>
<dbReference type="Gene3D" id="2.30.30.40">
    <property type="entry name" value="SH3 Domains"/>
    <property type="match status" value="1"/>
</dbReference>
<feature type="signal peptide" evidence="1">
    <location>
        <begin position="1"/>
        <end position="26"/>
    </location>
</feature>
<evidence type="ECO:0000313" key="3">
    <source>
        <dbReference type="EMBL" id="NEA20113.1"/>
    </source>
</evidence>
<name>A0A6N9UDD1_STRHA</name>
<dbReference type="EMBL" id="JAAGLQ010000683">
    <property type="protein sequence ID" value="NEA20113.1"/>
    <property type="molecule type" value="Genomic_DNA"/>
</dbReference>
<evidence type="ECO:0000313" key="4">
    <source>
        <dbReference type="Proteomes" id="UP000471293"/>
    </source>
</evidence>
<dbReference type="GeneID" id="97293214"/>
<dbReference type="RefSeq" id="WP_103491425.1">
    <property type="nucleotide sequence ID" value="NZ_CP109044.1"/>
</dbReference>
<accession>A0A6N9UDD1</accession>
<reference evidence="2 5" key="2">
    <citation type="submission" date="2021-07" db="EMBL/GenBank/DDBJ databases">
        <title>Sequencing Streptomyces halstedii LGO-A4 genome an citrus endophytic actinomycete.</title>
        <authorList>
            <person name="Samborskyy M."/>
            <person name="Scott N."/>
            <person name="Deglau R."/>
            <person name="Dickens S."/>
            <person name="Oliveira L.G."/>
        </authorList>
    </citation>
    <scope>NUCLEOTIDE SEQUENCE [LARGE SCALE GENOMIC DNA]</scope>
    <source>
        <strain evidence="2 5">LGO-A4</strain>
    </source>
</reference>
<reference evidence="3 4" key="1">
    <citation type="submission" date="2020-01" db="EMBL/GenBank/DDBJ databases">
        <title>Insect and environment-associated Actinomycetes.</title>
        <authorList>
            <person name="Currrie C."/>
            <person name="Chevrette M."/>
            <person name="Carlson C."/>
            <person name="Stubbendieck R."/>
            <person name="Wendt-Pienkowski E."/>
        </authorList>
    </citation>
    <scope>NUCLEOTIDE SEQUENCE [LARGE SCALE GENOMIC DNA]</scope>
    <source>
        <strain evidence="3 4">SID11342</strain>
    </source>
</reference>
<comment type="caution">
    <text evidence="3">The sequence shown here is derived from an EMBL/GenBank/DDBJ whole genome shotgun (WGS) entry which is preliminary data.</text>
</comment>
<evidence type="ECO:0000313" key="5">
    <source>
        <dbReference type="Proteomes" id="UP000735541"/>
    </source>
</evidence>
<dbReference type="EMBL" id="JAHUVW010000001">
    <property type="protein sequence ID" value="MBV7672000.1"/>
    <property type="molecule type" value="Genomic_DNA"/>
</dbReference>
<evidence type="ECO:0000313" key="2">
    <source>
        <dbReference type="EMBL" id="MBV7672000.1"/>
    </source>
</evidence>
<dbReference type="Proteomes" id="UP000471293">
    <property type="component" value="Unassembled WGS sequence"/>
</dbReference>
<gene>
    <name evidence="3" type="ORF">G3I29_32610</name>
    <name evidence="2" type="ORF">STHAL_21340</name>
</gene>
<dbReference type="Proteomes" id="UP000735541">
    <property type="component" value="Unassembled WGS sequence"/>
</dbReference>
<feature type="chain" id="PRO_5027071139" evidence="1">
    <location>
        <begin position="27"/>
        <end position="109"/>
    </location>
</feature>